<evidence type="ECO:0000256" key="6">
    <source>
        <dbReference type="ARBA" id="ARBA00022839"/>
    </source>
</evidence>
<name>A0A8C4QSH8_EPTBU</name>
<evidence type="ECO:0000256" key="9">
    <source>
        <dbReference type="PIRSR" id="PIRSR610347-1"/>
    </source>
</evidence>
<evidence type="ECO:0000256" key="10">
    <source>
        <dbReference type="PIRSR" id="PIRSR610347-2"/>
    </source>
</evidence>
<sequence>MRGSRKSDDEVKRKRLPRDRDSQWNLSASDESDVEPPVKSSQQKRKKLRDLKVTKVTSVERRHEDSLLHSPCEDVCDVLQRGAPFNFFLTRVEGIEGFFNSGALHLTGTDALFSECFNYCFDVPWFVGQYPHEFRIWLSPLFPRLQPDSKTSEGESWTGFKADLLAYLFAYHFSPVTEWATIVEEHDLSEARVFLVASVPGRHVGSSKDRWGHLSLRKILHEWAGPITVPSIWPVVAQFSSIGSLGTDSGKWLTGELLDSLSAMSGQKAVILNVLTFDINVAFHILCHAAGGSLPYGQQTAEKQQWLRSYLHRWMADVSGRTRAMPHIKTYLRMKPDCSQISWFLVTSANLSKAAWGALEKSGTQLMIRSYELGVLFLPRMFVSSCTLSTTLKNLVFPVPFDLPIHRYREKDRPWIWNIPYVHAPDSHGNMWVPS</sequence>
<dbReference type="InterPro" id="IPR010347">
    <property type="entry name" value="Tdp1"/>
</dbReference>
<dbReference type="PANTHER" id="PTHR12415:SF0">
    <property type="entry name" value="TYROSYL-DNA PHOSPHODIESTERASE 1"/>
    <property type="match status" value="1"/>
</dbReference>
<dbReference type="GO" id="GO:0003697">
    <property type="term" value="F:single-stranded DNA binding"/>
    <property type="evidence" value="ECO:0007669"/>
    <property type="project" value="TreeGrafter"/>
</dbReference>
<dbReference type="GO" id="GO:0017005">
    <property type="term" value="F:3'-tyrosyl-DNA phosphodiesterase activity"/>
    <property type="evidence" value="ECO:0007669"/>
    <property type="project" value="TreeGrafter"/>
</dbReference>
<protein>
    <submittedName>
        <fullName evidence="13">Tyrosyl-DNA phosphodiesterase 1</fullName>
    </submittedName>
</protein>
<evidence type="ECO:0000256" key="8">
    <source>
        <dbReference type="ARBA" id="ARBA00023242"/>
    </source>
</evidence>
<dbReference type="Gene3D" id="3.30.870.10">
    <property type="entry name" value="Endonuclease Chain A"/>
    <property type="match status" value="3"/>
</dbReference>
<feature type="compositionally biased region" description="Basic and acidic residues" evidence="12">
    <location>
        <begin position="1"/>
        <end position="22"/>
    </location>
</feature>
<keyword evidence="14" id="KW-1185">Reference proteome</keyword>
<dbReference type="SUPFAM" id="SSF56024">
    <property type="entry name" value="Phospholipase D/nuclease"/>
    <property type="match status" value="2"/>
</dbReference>
<feature type="active site" description="Proton donor/acceptor" evidence="9">
    <location>
        <position position="327"/>
    </location>
</feature>
<organism evidence="13 14">
    <name type="scientific">Eptatretus burgeri</name>
    <name type="common">Inshore hagfish</name>
    <dbReference type="NCBI Taxonomy" id="7764"/>
    <lineage>
        <taxon>Eukaryota</taxon>
        <taxon>Metazoa</taxon>
        <taxon>Chordata</taxon>
        <taxon>Craniata</taxon>
        <taxon>Vertebrata</taxon>
        <taxon>Cyclostomata</taxon>
        <taxon>Myxini</taxon>
        <taxon>Myxiniformes</taxon>
        <taxon>Myxinidae</taxon>
        <taxon>Eptatretinae</taxon>
        <taxon>Eptatretus</taxon>
    </lineage>
</organism>
<dbReference type="AlphaFoldDB" id="A0A8C4QSH8"/>
<keyword evidence="6" id="KW-0269">Exonuclease</keyword>
<feature type="site" description="Interaction with DNA" evidence="11">
    <location>
        <position position="352"/>
    </location>
</feature>
<feature type="region of interest" description="Disordered" evidence="12">
    <location>
        <begin position="1"/>
        <end position="46"/>
    </location>
</feature>
<evidence type="ECO:0000313" key="13">
    <source>
        <dbReference type="Ensembl" id="ENSEBUP00000019212.1"/>
    </source>
</evidence>
<comment type="subcellular location">
    <subcellularLocation>
        <location evidence="1">Nucleus</location>
    </subcellularLocation>
</comment>
<keyword evidence="3" id="KW-0540">Nuclease</keyword>
<evidence type="ECO:0000256" key="7">
    <source>
        <dbReference type="ARBA" id="ARBA00023204"/>
    </source>
</evidence>
<reference evidence="13" key="2">
    <citation type="submission" date="2025-09" db="UniProtKB">
        <authorList>
            <consortium name="Ensembl"/>
        </authorList>
    </citation>
    <scope>IDENTIFICATION</scope>
</reference>
<keyword evidence="8" id="KW-0539">Nucleus</keyword>
<dbReference type="Proteomes" id="UP000694388">
    <property type="component" value="Unplaced"/>
</dbReference>
<dbReference type="GO" id="GO:0005634">
    <property type="term" value="C:nucleus"/>
    <property type="evidence" value="ECO:0007669"/>
    <property type="project" value="UniProtKB-SubCell"/>
</dbReference>
<keyword evidence="7" id="KW-0234">DNA repair</keyword>
<dbReference type="GeneTree" id="ENSGT00390000002211"/>
<proteinExistence type="inferred from homology"/>
<evidence type="ECO:0000256" key="3">
    <source>
        <dbReference type="ARBA" id="ARBA00022722"/>
    </source>
</evidence>
<dbReference type="Pfam" id="PF06087">
    <property type="entry name" value="Tyr-DNA_phospho"/>
    <property type="match status" value="1"/>
</dbReference>
<evidence type="ECO:0000256" key="5">
    <source>
        <dbReference type="ARBA" id="ARBA00022801"/>
    </source>
</evidence>
<reference evidence="13" key="1">
    <citation type="submission" date="2025-08" db="UniProtKB">
        <authorList>
            <consortium name="Ensembl"/>
        </authorList>
    </citation>
    <scope>IDENTIFICATION</scope>
</reference>
<evidence type="ECO:0000256" key="4">
    <source>
        <dbReference type="ARBA" id="ARBA00022763"/>
    </source>
</evidence>
<dbReference type="GO" id="GO:0003690">
    <property type="term" value="F:double-stranded DNA binding"/>
    <property type="evidence" value="ECO:0007669"/>
    <property type="project" value="TreeGrafter"/>
</dbReference>
<dbReference type="GO" id="GO:0006281">
    <property type="term" value="P:DNA repair"/>
    <property type="evidence" value="ECO:0007669"/>
    <property type="project" value="UniProtKB-KW"/>
</dbReference>
<feature type="binding site" evidence="10">
    <location>
        <position position="329"/>
    </location>
    <ligand>
        <name>substrate</name>
    </ligand>
</feature>
<keyword evidence="4" id="KW-0227">DNA damage</keyword>
<evidence type="ECO:0000313" key="14">
    <source>
        <dbReference type="Proteomes" id="UP000694388"/>
    </source>
</evidence>
<evidence type="ECO:0000256" key="2">
    <source>
        <dbReference type="ARBA" id="ARBA00010205"/>
    </source>
</evidence>
<evidence type="ECO:0000256" key="12">
    <source>
        <dbReference type="SAM" id="MobiDB-lite"/>
    </source>
</evidence>
<comment type="similarity">
    <text evidence="2">Belongs to the tyrosyl-DNA phosphodiesterase family.</text>
</comment>
<dbReference type="Ensembl" id="ENSEBUT00000019782.1">
    <property type="protein sequence ID" value="ENSEBUP00000019212.1"/>
    <property type="gene ID" value="ENSEBUG00000011939.1"/>
</dbReference>
<evidence type="ECO:0000256" key="1">
    <source>
        <dbReference type="ARBA" id="ARBA00004123"/>
    </source>
</evidence>
<dbReference type="GO" id="GO:0004527">
    <property type="term" value="F:exonuclease activity"/>
    <property type="evidence" value="ECO:0007669"/>
    <property type="project" value="UniProtKB-KW"/>
</dbReference>
<dbReference type="PANTHER" id="PTHR12415">
    <property type="entry name" value="TYROSYL-DNA PHOSPHODIESTERASE 1"/>
    <property type="match status" value="1"/>
</dbReference>
<keyword evidence="5" id="KW-0378">Hydrolase</keyword>
<evidence type="ECO:0000256" key="11">
    <source>
        <dbReference type="PIRSR" id="PIRSR610347-3"/>
    </source>
</evidence>
<accession>A0A8C4QSH8</accession>